<dbReference type="Pfam" id="PF03259">
    <property type="entry name" value="Robl_LC7"/>
    <property type="match status" value="1"/>
</dbReference>
<evidence type="ECO:0000313" key="2">
    <source>
        <dbReference type="EMBL" id="AHY47300.1"/>
    </source>
</evidence>
<accession>A0A023X5L4</accession>
<dbReference type="AlphaFoldDB" id="A0A023X5L4"/>
<keyword evidence="4" id="KW-1185">Reference proteome</keyword>
<dbReference type="SMART" id="SM00960">
    <property type="entry name" value="Robl_LC7"/>
    <property type="match status" value="1"/>
</dbReference>
<gene>
    <name evidence="2" type="ORF">RradSPS_2017</name>
    <name evidence="3" type="ORF">SIL72_11800</name>
</gene>
<evidence type="ECO:0000259" key="1">
    <source>
        <dbReference type="SMART" id="SM00960"/>
    </source>
</evidence>
<dbReference type="Proteomes" id="UP001281130">
    <property type="component" value="Unassembled WGS sequence"/>
</dbReference>
<evidence type="ECO:0000313" key="3">
    <source>
        <dbReference type="EMBL" id="MDX5894705.1"/>
    </source>
</evidence>
<proteinExistence type="predicted"/>
<name>A0A023X5L4_RUBRA</name>
<sequence>MSERNEGSQDAARSVGDVISALKSLSGDIESCAVVGPDGEVVYSDQADGVERQRSRAMLSALVGLAARAARSAGKEHVEQVRVKTGEGNLLLVRLPDGGTLAATTGPEARVGLALYDMRNVRPELSRALGAGNGTGGDAV</sequence>
<evidence type="ECO:0000313" key="4">
    <source>
        <dbReference type="Proteomes" id="UP000025229"/>
    </source>
</evidence>
<dbReference type="InterPro" id="IPR004942">
    <property type="entry name" value="Roadblock/LAMTOR2_dom"/>
</dbReference>
<dbReference type="EMBL" id="JAWXXX010000001">
    <property type="protein sequence ID" value="MDX5894705.1"/>
    <property type="molecule type" value="Genomic_DNA"/>
</dbReference>
<protein>
    <submittedName>
        <fullName evidence="2">Putative distant relative of homeotic protein bithoraxoid</fullName>
    </submittedName>
    <submittedName>
        <fullName evidence="3">Roadblock/LC7 domain-containing protein</fullName>
    </submittedName>
</protein>
<dbReference type="Gene3D" id="3.30.450.30">
    <property type="entry name" value="Dynein light chain 2a, cytoplasmic"/>
    <property type="match status" value="1"/>
</dbReference>
<dbReference type="eggNOG" id="COG2018">
    <property type="taxonomic scope" value="Bacteria"/>
</dbReference>
<dbReference type="HOGENOM" id="CLU_1926035_0_0_11"/>
<dbReference type="Proteomes" id="UP000025229">
    <property type="component" value="Chromosome"/>
</dbReference>
<reference evidence="2 4" key="1">
    <citation type="submission" date="2014-03" db="EMBL/GenBank/DDBJ databases">
        <title>Complete genome sequence of the Radio-Resistant Rubrobacter radiotolerans RSPS-4.</title>
        <authorList>
            <person name="Egas C.C."/>
            <person name="Barroso C.C."/>
            <person name="Froufe H.J.C."/>
            <person name="Pacheco J.J."/>
            <person name="Albuquerque L.L."/>
            <person name="da Costa M.M.S."/>
        </authorList>
    </citation>
    <scope>NUCLEOTIDE SEQUENCE [LARGE SCALE GENOMIC DNA]</scope>
    <source>
        <strain evidence="2 4">RSPS-4</strain>
    </source>
</reference>
<organism evidence="2 4">
    <name type="scientific">Rubrobacter radiotolerans</name>
    <name type="common">Arthrobacter radiotolerans</name>
    <dbReference type="NCBI Taxonomy" id="42256"/>
    <lineage>
        <taxon>Bacteria</taxon>
        <taxon>Bacillati</taxon>
        <taxon>Actinomycetota</taxon>
        <taxon>Rubrobacteria</taxon>
        <taxon>Rubrobacterales</taxon>
        <taxon>Rubrobacteraceae</taxon>
        <taxon>Rubrobacter</taxon>
    </lineage>
</organism>
<dbReference type="SUPFAM" id="SSF103196">
    <property type="entry name" value="Roadblock/LC7 domain"/>
    <property type="match status" value="1"/>
</dbReference>
<dbReference type="STRING" id="42256.RradSPS_2017"/>
<dbReference type="RefSeq" id="WP_038682451.1">
    <property type="nucleotide sequence ID" value="NZ_CP007514.1"/>
</dbReference>
<feature type="domain" description="Roadblock/LAMTOR2" evidence="1">
    <location>
        <begin position="15"/>
        <end position="105"/>
    </location>
</feature>
<dbReference type="KEGG" id="rrd:RradSPS_2017"/>
<dbReference type="EMBL" id="CP007514">
    <property type="protein sequence ID" value="AHY47300.1"/>
    <property type="molecule type" value="Genomic_DNA"/>
</dbReference>
<reference evidence="3" key="2">
    <citation type="submission" date="2023-11" db="EMBL/GenBank/DDBJ databases">
        <title>MicrobeMod: A computational toolkit for identifying prokaryotic methylation and restriction-modification with nanopore sequencing.</title>
        <authorList>
            <person name="Crits-Christoph A."/>
            <person name="Kang S.C."/>
            <person name="Lee H."/>
            <person name="Ostrov N."/>
        </authorList>
    </citation>
    <scope>NUCLEOTIDE SEQUENCE</scope>
    <source>
        <strain evidence="3">ATCC 51242</strain>
    </source>
</reference>